<dbReference type="OrthoDB" id="6538186at2759"/>
<name>A0A2J7PKB6_9NEOP</name>
<gene>
    <name evidence="1" type="ORF">B7P43_G00882</name>
</gene>
<feature type="non-terminal residue" evidence="1">
    <location>
        <position position="237"/>
    </location>
</feature>
<proteinExistence type="predicted"/>
<organism evidence="1 2">
    <name type="scientific">Cryptotermes secundus</name>
    <dbReference type="NCBI Taxonomy" id="105785"/>
    <lineage>
        <taxon>Eukaryota</taxon>
        <taxon>Metazoa</taxon>
        <taxon>Ecdysozoa</taxon>
        <taxon>Arthropoda</taxon>
        <taxon>Hexapoda</taxon>
        <taxon>Insecta</taxon>
        <taxon>Pterygota</taxon>
        <taxon>Neoptera</taxon>
        <taxon>Polyneoptera</taxon>
        <taxon>Dictyoptera</taxon>
        <taxon>Blattodea</taxon>
        <taxon>Blattoidea</taxon>
        <taxon>Termitoidae</taxon>
        <taxon>Kalotermitidae</taxon>
        <taxon>Cryptotermitinae</taxon>
        <taxon>Cryptotermes</taxon>
    </lineage>
</organism>
<dbReference type="AlphaFoldDB" id="A0A2J7PKB6"/>
<sequence length="237" mass="27116">MFYFQVQNRMSGLMSTVSELEESERQRASLQQWVAEQHAVVADWRSRPAKLRPEAARVELVNMNELLAAIGDRRARLVTELLVAEEPEPKLEEQLTKLETELTQVIGKKQAAQNIIEEYRTHLQDIHSWFDSLVKRMEVLDKGSGLDCTQKLAVISEIGSEFDSQGARRVGKVKHLASAVVDVVSNLDSQQIEEQLKSVERRYNDIAKRVQRKAQVLEMARKGLEGAHQEIEQARDW</sequence>
<dbReference type="SUPFAM" id="SSF46966">
    <property type="entry name" value="Spectrin repeat"/>
    <property type="match status" value="1"/>
</dbReference>
<protein>
    <submittedName>
        <fullName evidence="1">Uncharacterized protein</fullName>
    </submittedName>
</protein>
<keyword evidence="2" id="KW-1185">Reference proteome</keyword>
<dbReference type="Proteomes" id="UP000235965">
    <property type="component" value="Unassembled WGS sequence"/>
</dbReference>
<evidence type="ECO:0000313" key="1">
    <source>
        <dbReference type="EMBL" id="PNF16776.1"/>
    </source>
</evidence>
<evidence type="ECO:0000313" key="2">
    <source>
        <dbReference type="Proteomes" id="UP000235965"/>
    </source>
</evidence>
<dbReference type="Gene3D" id="1.20.58.60">
    <property type="match status" value="1"/>
</dbReference>
<comment type="caution">
    <text evidence="1">The sequence shown here is derived from an EMBL/GenBank/DDBJ whole genome shotgun (WGS) entry which is preliminary data.</text>
</comment>
<reference evidence="1 2" key="1">
    <citation type="submission" date="2017-12" db="EMBL/GenBank/DDBJ databases">
        <title>Hemimetabolous genomes reveal molecular basis of termite eusociality.</title>
        <authorList>
            <person name="Harrison M.C."/>
            <person name="Jongepier E."/>
            <person name="Robertson H.M."/>
            <person name="Arning N."/>
            <person name="Bitard-Feildel T."/>
            <person name="Chao H."/>
            <person name="Childers C.P."/>
            <person name="Dinh H."/>
            <person name="Doddapaneni H."/>
            <person name="Dugan S."/>
            <person name="Gowin J."/>
            <person name="Greiner C."/>
            <person name="Han Y."/>
            <person name="Hu H."/>
            <person name="Hughes D.S.T."/>
            <person name="Huylmans A.-K."/>
            <person name="Kemena C."/>
            <person name="Kremer L.P.M."/>
            <person name="Lee S.L."/>
            <person name="Lopez-Ezquerra A."/>
            <person name="Mallet L."/>
            <person name="Monroy-Kuhn J.M."/>
            <person name="Moser A."/>
            <person name="Murali S.C."/>
            <person name="Muzny D.M."/>
            <person name="Otani S."/>
            <person name="Piulachs M.-D."/>
            <person name="Poelchau M."/>
            <person name="Qu J."/>
            <person name="Schaub F."/>
            <person name="Wada-Katsumata A."/>
            <person name="Worley K.C."/>
            <person name="Xie Q."/>
            <person name="Ylla G."/>
            <person name="Poulsen M."/>
            <person name="Gibbs R.A."/>
            <person name="Schal C."/>
            <person name="Richards S."/>
            <person name="Belles X."/>
            <person name="Korb J."/>
            <person name="Bornberg-Bauer E."/>
        </authorList>
    </citation>
    <scope>NUCLEOTIDE SEQUENCE [LARGE SCALE GENOMIC DNA]</scope>
    <source>
        <tissue evidence="1">Whole body</tissue>
    </source>
</reference>
<accession>A0A2J7PKB6</accession>
<dbReference type="EMBL" id="NEVH01024940">
    <property type="protein sequence ID" value="PNF16776.1"/>
    <property type="molecule type" value="Genomic_DNA"/>
</dbReference>